<organism evidence="2 3">
    <name type="scientific">Pycnococcus provasolii</name>
    <dbReference type="NCBI Taxonomy" id="41880"/>
    <lineage>
        <taxon>Eukaryota</taxon>
        <taxon>Viridiplantae</taxon>
        <taxon>Chlorophyta</taxon>
        <taxon>Pseudoscourfieldiophyceae</taxon>
        <taxon>Pseudoscourfieldiales</taxon>
        <taxon>Pycnococcaceae</taxon>
        <taxon>Pycnococcus</taxon>
    </lineage>
</organism>
<name>A0A830HW37_9CHLO</name>
<proteinExistence type="predicted"/>
<sequence length="383" mass="42152">MPPSLRPCASRLRFGTLDARRRLWRSLDPCVTRASSPTTSPGGGGTVPLDIQQQLRQLVGHDAAEQLVHEAETTYGPGGTNEAAAAVSYIEEADLDEEQLDQYERAARRVRDKDGKQVWDVLAESEREKYEQNVRHVAETEEAKNDLVALFAALNGRAAGMSATEAAERVLDALRREGRLTETLVAVCQDRVELAREQEEDEEVLESLGNVLLRLKYELQRDQATPALRLLDDVMRVLAENERVGRHGAASVEPAALNYVRSELARAFGSADVLTSSGHDYETDALTYAVTLGYGGGATNGAAHDAADSFLLTREEFVAECETLLRDVGMRDLEAHREAEELEELSPYSSRASSGSRISDADWAERKAAVDRVRLVMDLARSL</sequence>
<keyword evidence="3" id="KW-1185">Reference proteome</keyword>
<evidence type="ECO:0000313" key="2">
    <source>
        <dbReference type="EMBL" id="GHP09671.1"/>
    </source>
</evidence>
<keyword evidence="1" id="KW-0175">Coiled coil</keyword>
<dbReference type="Proteomes" id="UP000660262">
    <property type="component" value="Unassembled WGS sequence"/>
</dbReference>
<protein>
    <submittedName>
        <fullName evidence="2">Uncharacterized protein</fullName>
    </submittedName>
</protein>
<reference evidence="2" key="1">
    <citation type="submission" date="2020-10" db="EMBL/GenBank/DDBJ databases">
        <title>Unveiling of a novel bifunctional photoreceptor, Dualchrome1, isolated from a cosmopolitan green alga.</title>
        <authorList>
            <person name="Suzuki S."/>
            <person name="Kawachi M."/>
        </authorList>
    </citation>
    <scope>NUCLEOTIDE SEQUENCE</scope>
    <source>
        <strain evidence="2">NIES 2893</strain>
    </source>
</reference>
<dbReference type="EMBL" id="BNJQ01000026">
    <property type="protein sequence ID" value="GHP09671.1"/>
    <property type="molecule type" value="Genomic_DNA"/>
</dbReference>
<evidence type="ECO:0000313" key="3">
    <source>
        <dbReference type="Proteomes" id="UP000660262"/>
    </source>
</evidence>
<feature type="coiled-coil region" evidence="1">
    <location>
        <begin position="86"/>
        <end position="113"/>
    </location>
</feature>
<accession>A0A830HW37</accession>
<comment type="caution">
    <text evidence="2">The sequence shown here is derived from an EMBL/GenBank/DDBJ whole genome shotgun (WGS) entry which is preliminary data.</text>
</comment>
<dbReference type="AlphaFoldDB" id="A0A830HW37"/>
<evidence type="ECO:0000256" key="1">
    <source>
        <dbReference type="SAM" id="Coils"/>
    </source>
</evidence>
<gene>
    <name evidence="2" type="ORF">PPROV_000840600</name>
</gene>